<reference evidence="1" key="1">
    <citation type="submission" date="2022-08" db="EMBL/GenBank/DDBJ databases">
        <authorList>
            <person name="Gutierrez-Valencia J."/>
        </authorList>
    </citation>
    <scope>NUCLEOTIDE SEQUENCE</scope>
</reference>
<comment type="caution">
    <text evidence="1">The sequence shown here is derived from an EMBL/GenBank/DDBJ whole genome shotgun (WGS) entry which is preliminary data.</text>
</comment>
<sequence length="48" mass="5536">MRPMQMDYFVKMEEQGSTMAMDVDDVDPLEMFSEAPSHRLEVRPSLAS</sequence>
<evidence type="ECO:0000313" key="2">
    <source>
        <dbReference type="Proteomes" id="UP001154282"/>
    </source>
</evidence>
<evidence type="ECO:0000313" key="1">
    <source>
        <dbReference type="EMBL" id="CAI0460787.1"/>
    </source>
</evidence>
<protein>
    <submittedName>
        <fullName evidence="1">Uncharacterized protein</fullName>
    </submittedName>
</protein>
<dbReference type="AlphaFoldDB" id="A0AAV0NQH8"/>
<name>A0AAV0NQH8_9ROSI</name>
<keyword evidence="2" id="KW-1185">Reference proteome</keyword>
<accession>A0AAV0NQH8</accession>
<organism evidence="1 2">
    <name type="scientific">Linum tenue</name>
    <dbReference type="NCBI Taxonomy" id="586396"/>
    <lineage>
        <taxon>Eukaryota</taxon>
        <taxon>Viridiplantae</taxon>
        <taxon>Streptophyta</taxon>
        <taxon>Embryophyta</taxon>
        <taxon>Tracheophyta</taxon>
        <taxon>Spermatophyta</taxon>
        <taxon>Magnoliopsida</taxon>
        <taxon>eudicotyledons</taxon>
        <taxon>Gunneridae</taxon>
        <taxon>Pentapetalae</taxon>
        <taxon>rosids</taxon>
        <taxon>fabids</taxon>
        <taxon>Malpighiales</taxon>
        <taxon>Linaceae</taxon>
        <taxon>Linum</taxon>
    </lineage>
</organism>
<dbReference type="Proteomes" id="UP001154282">
    <property type="component" value="Unassembled WGS sequence"/>
</dbReference>
<dbReference type="EMBL" id="CAMGYJ010000008">
    <property type="protein sequence ID" value="CAI0460787.1"/>
    <property type="molecule type" value="Genomic_DNA"/>
</dbReference>
<proteinExistence type="predicted"/>
<gene>
    <name evidence="1" type="ORF">LITE_LOCUS34636</name>
</gene>